<reference evidence="2 3" key="1">
    <citation type="submission" date="2019-03" db="EMBL/GenBank/DDBJ databases">
        <title>Genomic Encyclopedia of Type Strains, Phase IV (KMG-IV): sequencing the most valuable type-strain genomes for metagenomic binning, comparative biology and taxonomic classification.</title>
        <authorList>
            <person name="Goeker M."/>
        </authorList>
    </citation>
    <scope>NUCLEOTIDE SEQUENCE [LARGE SCALE GENOMIC DNA]</scope>
    <source>
        <strain evidence="2 3">DSM 25082</strain>
    </source>
</reference>
<dbReference type="RefSeq" id="WP_133603096.1">
    <property type="nucleotide sequence ID" value="NZ_JAUFPJ010000010.1"/>
</dbReference>
<accession>A0A4R6N9M2</accession>
<protein>
    <submittedName>
        <fullName evidence="2">Uncharacterized protein</fullName>
    </submittedName>
</protein>
<comment type="caution">
    <text evidence="2">The sequence shown here is derived from an EMBL/GenBank/DDBJ whole genome shotgun (WGS) entry which is preliminary data.</text>
</comment>
<dbReference type="Proteomes" id="UP000295357">
    <property type="component" value="Unassembled WGS sequence"/>
</dbReference>
<feature type="signal peptide" evidence="1">
    <location>
        <begin position="1"/>
        <end position="19"/>
    </location>
</feature>
<keyword evidence="1" id="KW-0732">Signal</keyword>
<sequence>MWMKVLFLLLLCLSQSVWASDSCQAHVRRIERETSVRASCYCGPSLSRVLAQLPGTLRVEAACQMRRNRGFGKSSPLRPGVDVLDLDRYDADGSYIEGWVFLRGQLELEGQVMLSDDGASFSARQLYREDGGTSVLVNNYLYFLVQLSQAQAQLFKPPRARPGELACKTRTARVRFTDFEIYRVDTGGDGSRPGRVEVLSLGPLKPCMDG</sequence>
<gene>
    <name evidence="2" type="ORF">DFR39_103104</name>
</gene>
<evidence type="ECO:0000313" key="2">
    <source>
        <dbReference type="EMBL" id="TDP11181.1"/>
    </source>
</evidence>
<name>A0A4R6N9M2_9BURK</name>
<dbReference type="AlphaFoldDB" id="A0A4R6N9M2"/>
<evidence type="ECO:0000313" key="3">
    <source>
        <dbReference type="Proteomes" id="UP000295357"/>
    </source>
</evidence>
<evidence type="ECO:0000256" key="1">
    <source>
        <dbReference type="SAM" id="SignalP"/>
    </source>
</evidence>
<proteinExistence type="predicted"/>
<dbReference type="EMBL" id="SNXE01000003">
    <property type="protein sequence ID" value="TDP11181.1"/>
    <property type="molecule type" value="Genomic_DNA"/>
</dbReference>
<keyword evidence="3" id="KW-1185">Reference proteome</keyword>
<feature type="chain" id="PRO_5020554360" evidence="1">
    <location>
        <begin position="20"/>
        <end position="210"/>
    </location>
</feature>
<organism evidence="2 3">
    <name type="scientific">Roseateles asaccharophilus</name>
    <dbReference type="NCBI Taxonomy" id="582607"/>
    <lineage>
        <taxon>Bacteria</taxon>
        <taxon>Pseudomonadati</taxon>
        <taxon>Pseudomonadota</taxon>
        <taxon>Betaproteobacteria</taxon>
        <taxon>Burkholderiales</taxon>
        <taxon>Sphaerotilaceae</taxon>
        <taxon>Roseateles</taxon>
    </lineage>
</organism>